<organism evidence="9 10">
    <name type="scientific">Ramlibacter pallidus</name>
    <dbReference type="NCBI Taxonomy" id="2780087"/>
    <lineage>
        <taxon>Bacteria</taxon>
        <taxon>Pseudomonadati</taxon>
        <taxon>Pseudomonadota</taxon>
        <taxon>Betaproteobacteria</taxon>
        <taxon>Burkholderiales</taxon>
        <taxon>Comamonadaceae</taxon>
        <taxon>Ramlibacter</taxon>
    </lineage>
</organism>
<sequence>MKFTAFERKTEGTGASRRLRNIGKTPGIVYGGEGQPQLIELDHNALWHALKKEAFHSSILEMELGGATSKVLLRDVQYHPFRQQVQHVDFQRVDANTRMHMKVPLHFKGAEESQAVKIDNCMVNPVVNELDVSCLPSDLPEFIEVDLSGLKKGMSLHLADIKLPKGVKAVTHGKPNPVIVSVVVNNVAEEPAADAAAEGAAPAADAKAAPAKGGKDAKPAAKAPAAKAPAAKK</sequence>
<dbReference type="InterPro" id="IPR020930">
    <property type="entry name" value="Ribosomal_uL5_bac-type"/>
</dbReference>
<dbReference type="RefSeq" id="WP_193675170.1">
    <property type="nucleotide sequence ID" value="NZ_JADDIV010000001.1"/>
</dbReference>
<gene>
    <name evidence="5" type="primary">rplY</name>
    <name evidence="5" type="synonym">ctc</name>
    <name evidence="9" type="ORF">IM787_03165</name>
</gene>
<feature type="domain" description="Large ribosomal subunit protein bL25 beta" evidence="8">
    <location>
        <begin position="99"/>
        <end position="184"/>
    </location>
</feature>
<dbReference type="InterPro" id="IPR029751">
    <property type="entry name" value="Ribosomal_L25_dom"/>
</dbReference>
<keyword evidence="4 5" id="KW-0687">Ribonucleoprotein</keyword>
<evidence type="ECO:0000313" key="9">
    <source>
        <dbReference type="EMBL" id="MBE7366559.1"/>
    </source>
</evidence>
<keyword evidence="2 5" id="KW-0694">RNA-binding</keyword>
<dbReference type="InterPro" id="IPR001021">
    <property type="entry name" value="Ribosomal_bL25_long"/>
</dbReference>
<dbReference type="Gene3D" id="2.40.240.10">
    <property type="entry name" value="Ribosomal Protein L25, Chain P"/>
    <property type="match status" value="1"/>
</dbReference>
<dbReference type="NCBIfam" id="TIGR00731">
    <property type="entry name" value="bL25_bact_ctc"/>
    <property type="match status" value="1"/>
</dbReference>
<feature type="compositionally biased region" description="Low complexity" evidence="6">
    <location>
        <begin position="220"/>
        <end position="233"/>
    </location>
</feature>
<evidence type="ECO:0000256" key="2">
    <source>
        <dbReference type="ARBA" id="ARBA00022884"/>
    </source>
</evidence>
<dbReference type="InterPro" id="IPR011035">
    <property type="entry name" value="Ribosomal_bL25/Gln-tRNA_synth"/>
</dbReference>
<comment type="caution">
    <text evidence="9">The sequence shown here is derived from an EMBL/GenBank/DDBJ whole genome shotgun (WGS) entry which is preliminary data.</text>
</comment>
<evidence type="ECO:0000256" key="3">
    <source>
        <dbReference type="ARBA" id="ARBA00022980"/>
    </source>
</evidence>
<keyword evidence="1 5" id="KW-0699">rRNA-binding</keyword>
<comment type="function">
    <text evidence="5">This is one of the proteins that binds to the 5S RNA in the ribosome where it forms part of the central protuberance.</text>
</comment>
<dbReference type="NCBIfam" id="NF004130">
    <property type="entry name" value="PRK05618.1-5"/>
    <property type="match status" value="1"/>
</dbReference>
<dbReference type="NCBIfam" id="NF004612">
    <property type="entry name" value="PRK05943.1"/>
    <property type="match status" value="1"/>
</dbReference>
<comment type="similarity">
    <text evidence="5">Belongs to the bacterial ribosomal protein bL25 family. CTC subfamily.</text>
</comment>
<dbReference type="GO" id="GO:0005840">
    <property type="term" value="C:ribosome"/>
    <property type="evidence" value="ECO:0007669"/>
    <property type="project" value="UniProtKB-KW"/>
</dbReference>
<evidence type="ECO:0000256" key="6">
    <source>
        <dbReference type="SAM" id="MobiDB-lite"/>
    </source>
</evidence>
<evidence type="ECO:0000256" key="4">
    <source>
        <dbReference type="ARBA" id="ARBA00023274"/>
    </source>
</evidence>
<dbReference type="SUPFAM" id="SSF50715">
    <property type="entry name" value="Ribosomal protein L25-like"/>
    <property type="match status" value="1"/>
</dbReference>
<evidence type="ECO:0000313" key="10">
    <source>
        <dbReference type="Proteomes" id="UP000806285"/>
    </source>
</evidence>
<dbReference type="NCBIfam" id="NF004128">
    <property type="entry name" value="PRK05618.1-2"/>
    <property type="match status" value="1"/>
</dbReference>
<evidence type="ECO:0000256" key="1">
    <source>
        <dbReference type="ARBA" id="ARBA00022730"/>
    </source>
</evidence>
<accession>A0ABR9S0E7</accession>
<proteinExistence type="inferred from homology"/>
<dbReference type="EMBL" id="JADDIV010000001">
    <property type="protein sequence ID" value="MBE7366559.1"/>
    <property type="molecule type" value="Genomic_DNA"/>
</dbReference>
<dbReference type="Pfam" id="PF01386">
    <property type="entry name" value="Ribosomal_L25p"/>
    <property type="match status" value="1"/>
</dbReference>
<dbReference type="InterPro" id="IPR020057">
    <property type="entry name" value="Ribosomal_bL25_b-dom"/>
</dbReference>
<dbReference type="InterPro" id="IPR037121">
    <property type="entry name" value="Ribosomal_bL25_C"/>
</dbReference>
<keyword evidence="3 5" id="KW-0689">Ribosomal protein</keyword>
<reference evidence="9 10" key="1">
    <citation type="submission" date="2020-10" db="EMBL/GenBank/DDBJ databases">
        <title>Ramlibacter sp. HM2 16S ribosomal RNA gene Genome sequencing and assembly.</title>
        <authorList>
            <person name="Kang M."/>
        </authorList>
    </citation>
    <scope>NUCLEOTIDE SEQUENCE [LARGE SCALE GENOMIC DNA]</scope>
    <source>
        <strain evidence="9 10">HM2</strain>
    </source>
</reference>
<dbReference type="Pfam" id="PF14693">
    <property type="entry name" value="Ribosomal_TL5_C"/>
    <property type="match status" value="1"/>
</dbReference>
<feature type="compositionally biased region" description="Low complexity" evidence="6">
    <location>
        <begin position="193"/>
        <end position="212"/>
    </location>
</feature>
<keyword evidence="10" id="KW-1185">Reference proteome</keyword>
<comment type="subunit">
    <text evidence="5">Part of the 50S ribosomal subunit; part of the 5S rRNA/L5/L18/L25 subcomplex. Contacts the 5S rRNA. Binds to the 5S rRNA independently of L5 and L18.</text>
</comment>
<dbReference type="CDD" id="cd00495">
    <property type="entry name" value="Ribosomal_L25_TL5_CTC"/>
    <property type="match status" value="1"/>
</dbReference>
<dbReference type="InterPro" id="IPR020056">
    <property type="entry name" value="Rbsml_bL25/Gln-tRNA_synth_N"/>
</dbReference>
<name>A0ABR9S0E7_9BURK</name>
<evidence type="ECO:0000259" key="7">
    <source>
        <dbReference type="Pfam" id="PF01386"/>
    </source>
</evidence>
<evidence type="ECO:0000259" key="8">
    <source>
        <dbReference type="Pfam" id="PF14693"/>
    </source>
</evidence>
<protein>
    <recommendedName>
        <fullName evidence="5">Large ribosomal subunit protein bL25</fullName>
    </recommendedName>
    <alternativeName>
        <fullName evidence="5">General stress protein CTC</fullName>
    </alternativeName>
</protein>
<dbReference type="HAMAP" id="MF_01334">
    <property type="entry name" value="Ribosomal_bL25_CTC"/>
    <property type="match status" value="1"/>
</dbReference>
<dbReference type="PANTHER" id="PTHR33284:SF1">
    <property type="entry name" value="RIBOSOMAL PROTEIN L25_GLN-TRNA SYNTHETASE, ANTI-CODON-BINDING DOMAIN-CONTAINING PROTEIN"/>
    <property type="match status" value="1"/>
</dbReference>
<dbReference type="Gene3D" id="2.170.120.20">
    <property type="entry name" value="Ribosomal protein L25, beta domain"/>
    <property type="match status" value="1"/>
</dbReference>
<feature type="region of interest" description="Disordered" evidence="6">
    <location>
        <begin position="193"/>
        <end position="233"/>
    </location>
</feature>
<dbReference type="Proteomes" id="UP000806285">
    <property type="component" value="Unassembled WGS sequence"/>
</dbReference>
<evidence type="ECO:0000256" key="5">
    <source>
        <dbReference type="HAMAP-Rule" id="MF_01334"/>
    </source>
</evidence>
<feature type="domain" description="Large ribosomal subunit protein bL25 L25" evidence="7">
    <location>
        <begin position="5"/>
        <end position="90"/>
    </location>
</feature>
<dbReference type="PANTHER" id="PTHR33284">
    <property type="entry name" value="RIBOSOMAL PROTEIN L25/GLN-TRNA SYNTHETASE, ANTI-CODON-BINDING DOMAIN-CONTAINING PROTEIN"/>
    <property type="match status" value="1"/>
</dbReference>